<dbReference type="InterPro" id="IPR056798">
    <property type="entry name" value="ADH_Fe_C"/>
</dbReference>
<accession>A0A0W8FMY2</accession>
<dbReference type="Gene3D" id="1.20.1090.10">
    <property type="entry name" value="Dehydroquinate synthase-like - alpha domain"/>
    <property type="match status" value="1"/>
</dbReference>
<evidence type="ECO:0000313" key="6">
    <source>
        <dbReference type="EMBL" id="KUG22129.1"/>
    </source>
</evidence>
<dbReference type="Pfam" id="PF25137">
    <property type="entry name" value="ADH_Fe_C"/>
    <property type="match status" value="1"/>
</dbReference>
<comment type="caution">
    <text evidence="6">The sequence shown here is derived from an EMBL/GenBank/DDBJ whole genome shotgun (WGS) entry which is preliminary data.</text>
</comment>
<name>A0A0W8FMY2_9ZZZZ</name>
<dbReference type="InterPro" id="IPR018211">
    <property type="entry name" value="ADH_Fe_CS"/>
</dbReference>
<protein>
    <submittedName>
        <fullName evidence="6">Alcohol dehydrogenase</fullName>
        <ecNumber evidence="6">1.1.1.1</ecNumber>
    </submittedName>
</protein>
<evidence type="ECO:0000259" key="4">
    <source>
        <dbReference type="Pfam" id="PF00465"/>
    </source>
</evidence>
<feature type="domain" description="Fe-containing alcohol dehydrogenase-like C-terminal" evidence="5">
    <location>
        <begin position="194"/>
        <end position="387"/>
    </location>
</feature>
<dbReference type="GO" id="GO:0046872">
    <property type="term" value="F:metal ion binding"/>
    <property type="evidence" value="ECO:0007669"/>
    <property type="project" value="InterPro"/>
</dbReference>
<dbReference type="PANTHER" id="PTHR11496">
    <property type="entry name" value="ALCOHOL DEHYDROGENASE"/>
    <property type="match status" value="1"/>
</dbReference>
<evidence type="ECO:0000256" key="3">
    <source>
        <dbReference type="ARBA" id="ARBA00023027"/>
    </source>
</evidence>
<proteinExistence type="inferred from homology"/>
<dbReference type="EC" id="1.1.1.1" evidence="6"/>
<dbReference type="EMBL" id="LNQE01000985">
    <property type="protein sequence ID" value="KUG22129.1"/>
    <property type="molecule type" value="Genomic_DNA"/>
</dbReference>
<dbReference type="PANTHER" id="PTHR11496:SF102">
    <property type="entry name" value="ALCOHOL DEHYDROGENASE 4"/>
    <property type="match status" value="1"/>
</dbReference>
<dbReference type="InterPro" id="IPR001670">
    <property type="entry name" value="ADH_Fe/GldA"/>
</dbReference>
<sequence>MESISDFNIKGLPKIIFGEGKFSSLPAIISSYGSNALIFIGGKSLKKAGRLNEFVRQLHQAQIKYKGVSVWNEPATEVIDSIVSQIRKTPVDVVVAIGGGSVIDFGKAVSAMLAADGSVKDYLEGVGTKKPNGAKIPFIAVPTTAGTGCEATKNAVICDRKEGYKKSLRHDAYMPDVALVDPALTLTLPTYITTASGLDAVSQLVEAYTSTKADVSLDSLVLKALSYASESLLPLALGKSNDISLREKMSYAALVSGIALNRSGLGAVHGIAGPLGGLFPVPHGIACGKLLFPVMTFVIKKIGDEKNIAAQKRFADIGRIFTGEAGGDDIFYCKQFLSTLDKWTRTLKLPQLSRFGMTALHMEKTIAISDSKNSPALLSKENIKVILEVIR</sequence>
<dbReference type="AlphaFoldDB" id="A0A0W8FMY2"/>
<comment type="similarity">
    <text evidence="1">Belongs to the iron-containing alcohol dehydrogenase family.</text>
</comment>
<dbReference type="Gene3D" id="3.40.50.1970">
    <property type="match status" value="1"/>
</dbReference>
<reference evidence="6" key="1">
    <citation type="journal article" date="2015" name="Proc. Natl. Acad. Sci. U.S.A.">
        <title>Networks of energetic and metabolic interactions define dynamics in microbial communities.</title>
        <authorList>
            <person name="Embree M."/>
            <person name="Liu J.K."/>
            <person name="Al-Bassam M.M."/>
            <person name="Zengler K."/>
        </authorList>
    </citation>
    <scope>NUCLEOTIDE SEQUENCE</scope>
</reference>
<keyword evidence="3" id="KW-0520">NAD</keyword>
<keyword evidence="2 6" id="KW-0560">Oxidoreductase</keyword>
<dbReference type="InterPro" id="IPR039697">
    <property type="entry name" value="Alcohol_dehydrogenase_Fe"/>
</dbReference>
<evidence type="ECO:0000259" key="5">
    <source>
        <dbReference type="Pfam" id="PF25137"/>
    </source>
</evidence>
<dbReference type="SUPFAM" id="SSF56796">
    <property type="entry name" value="Dehydroquinate synthase-like"/>
    <property type="match status" value="1"/>
</dbReference>
<evidence type="ECO:0000256" key="2">
    <source>
        <dbReference type="ARBA" id="ARBA00023002"/>
    </source>
</evidence>
<evidence type="ECO:0000256" key="1">
    <source>
        <dbReference type="ARBA" id="ARBA00007358"/>
    </source>
</evidence>
<gene>
    <name evidence="6" type="ORF">ASZ90_008099</name>
</gene>
<dbReference type="PROSITE" id="PS00060">
    <property type="entry name" value="ADH_IRON_2"/>
    <property type="match status" value="1"/>
</dbReference>
<dbReference type="GO" id="GO:0004022">
    <property type="term" value="F:alcohol dehydrogenase (NAD+) activity"/>
    <property type="evidence" value="ECO:0007669"/>
    <property type="project" value="UniProtKB-EC"/>
</dbReference>
<feature type="domain" description="Alcohol dehydrogenase iron-type/glycerol dehydrogenase GldA" evidence="4">
    <location>
        <begin position="14"/>
        <end position="182"/>
    </location>
</feature>
<dbReference type="FunFam" id="3.40.50.1970:FF:000003">
    <property type="entry name" value="Alcohol dehydrogenase, iron-containing"/>
    <property type="match status" value="1"/>
</dbReference>
<dbReference type="Pfam" id="PF00465">
    <property type="entry name" value="Fe-ADH"/>
    <property type="match status" value="1"/>
</dbReference>
<organism evidence="6">
    <name type="scientific">hydrocarbon metagenome</name>
    <dbReference type="NCBI Taxonomy" id="938273"/>
    <lineage>
        <taxon>unclassified sequences</taxon>
        <taxon>metagenomes</taxon>
        <taxon>ecological metagenomes</taxon>
    </lineage>
</organism>
<dbReference type="CDD" id="cd08183">
    <property type="entry name" value="Fe-ADH-like"/>
    <property type="match status" value="1"/>
</dbReference>